<comment type="similarity">
    <text evidence="2 12">Belongs to the Orn/Lys/Arg decarboxylase class-II family.</text>
</comment>
<evidence type="ECO:0000256" key="3">
    <source>
        <dbReference type="ARBA" id="ARBA00022898"/>
    </source>
</evidence>
<keyword evidence="16" id="KW-1185">Reference proteome</keyword>
<keyword evidence="3 11" id="KW-0663">Pyridoxal phosphate</keyword>
<comment type="pathway">
    <text evidence="6">Amine and polyamine biosynthesis; putrescine biosynthesis via L-ornithine pathway; putrescine from L-ornithine: step 1/1.</text>
</comment>
<accession>A0AAN5CK40</accession>
<evidence type="ECO:0000313" key="15">
    <source>
        <dbReference type="EMBL" id="GMR45906.1"/>
    </source>
</evidence>
<dbReference type="Pfam" id="PF00278">
    <property type="entry name" value="Orn_DAP_Arg_deC"/>
    <property type="match status" value="1"/>
</dbReference>
<evidence type="ECO:0000256" key="8">
    <source>
        <dbReference type="ARBA" id="ARBA00037173"/>
    </source>
</evidence>
<dbReference type="SUPFAM" id="SSF51419">
    <property type="entry name" value="PLP-binding barrel"/>
    <property type="match status" value="1"/>
</dbReference>
<evidence type="ECO:0000256" key="6">
    <source>
        <dbReference type="ARBA" id="ARBA00034115"/>
    </source>
</evidence>
<dbReference type="PRINTS" id="PR01182">
    <property type="entry name" value="ORNDCRBXLASE"/>
</dbReference>
<evidence type="ECO:0000256" key="2">
    <source>
        <dbReference type="ARBA" id="ARBA00008872"/>
    </source>
</evidence>
<feature type="non-terminal residue" evidence="15">
    <location>
        <position position="445"/>
    </location>
</feature>
<evidence type="ECO:0000256" key="10">
    <source>
        <dbReference type="ARBA" id="ARBA00049127"/>
    </source>
</evidence>
<feature type="active site" description="Proton donor" evidence="11">
    <location>
        <position position="388"/>
    </location>
</feature>
<comment type="catalytic activity">
    <reaction evidence="10">
        <text>L-ornithine + H(+) = putrescine + CO2</text>
        <dbReference type="Rhea" id="RHEA:22964"/>
        <dbReference type="ChEBI" id="CHEBI:15378"/>
        <dbReference type="ChEBI" id="CHEBI:16526"/>
        <dbReference type="ChEBI" id="CHEBI:46911"/>
        <dbReference type="ChEBI" id="CHEBI:326268"/>
        <dbReference type="EC" id="4.1.1.17"/>
    </reaction>
</comment>
<evidence type="ECO:0000256" key="9">
    <source>
        <dbReference type="ARBA" id="ARBA00046672"/>
    </source>
</evidence>
<dbReference type="GO" id="GO:0033387">
    <property type="term" value="P:putrescine biosynthetic process from arginine, via ornithine"/>
    <property type="evidence" value="ECO:0007669"/>
    <property type="project" value="TreeGrafter"/>
</dbReference>
<evidence type="ECO:0000259" key="13">
    <source>
        <dbReference type="Pfam" id="PF00278"/>
    </source>
</evidence>
<dbReference type="PANTHER" id="PTHR11482">
    <property type="entry name" value="ARGININE/DIAMINOPIMELATE/ORNITHINE DECARBOXYLASE"/>
    <property type="match status" value="1"/>
</dbReference>
<dbReference type="InterPro" id="IPR009006">
    <property type="entry name" value="Ala_racemase/Decarboxylase_C"/>
</dbReference>
<dbReference type="EC" id="4.1.1.17" evidence="7"/>
<proteinExistence type="inferred from homology"/>
<dbReference type="PANTHER" id="PTHR11482:SF6">
    <property type="entry name" value="ORNITHINE DECARBOXYLASE 1-RELATED"/>
    <property type="match status" value="1"/>
</dbReference>
<dbReference type="SUPFAM" id="SSF50621">
    <property type="entry name" value="Alanine racemase C-terminal domain-like"/>
    <property type="match status" value="1"/>
</dbReference>
<comment type="caution">
    <text evidence="15">The sequence shown here is derived from an EMBL/GenBank/DDBJ whole genome shotgun (WGS) entry which is preliminary data.</text>
</comment>
<evidence type="ECO:0000259" key="14">
    <source>
        <dbReference type="Pfam" id="PF02784"/>
    </source>
</evidence>
<dbReference type="FunFam" id="3.20.20.10:FF:000005">
    <property type="entry name" value="Ornithine decarboxylase"/>
    <property type="match status" value="1"/>
</dbReference>
<comment type="cofactor">
    <cofactor evidence="1 11">
        <name>pyridoxal 5'-phosphate</name>
        <dbReference type="ChEBI" id="CHEBI:597326"/>
    </cofactor>
</comment>
<keyword evidence="5" id="KW-0456">Lyase</keyword>
<feature type="modified residue" description="N6-(pyridoxal phosphate)lysine" evidence="11">
    <location>
        <position position="101"/>
    </location>
</feature>
<evidence type="ECO:0000256" key="1">
    <source>
        <dbReference type="ARBA" id="ARBA00001933"/>
    </source>
</evidence>
<dbReference type="EMBL" id="BTRK01000004">
    <property type="protein sequence ID" value="GMR45906.1"/>
    <property type="molecule type" value="Genomic_DNA"/>
</dbReference>
<protein>
    <recommendedName>
        <fullName evidence="7">ornithine decarboxylase</fullName>
        <ecNumber evidence="7">4.1.1.17</ecNumber>
    </recommendedName>
</protein>
<dbReference type="GO" id="GO:0004586">
    <property type="term" value="F:ornithine decarboxylase activity"/>
    <property type="evidence" value="ECO:0007669"/>
    <property type="project" value="UniProtKB-EC"/>
</dbReference>
<dbReference type="PROSITE" id="PS00878">
    <property type="entry name" value="ODR_DC_2_1"/>
    <property type="match status" value="1"/>
</dbReference>
<feature type="domain" description="Orn/DAP/Arg decarboxylase 2 N-terminal" evidence="14">
    <location>
        <begin position="80"/>
        <end position="312"/>
    </location>
</feature>
<dbReference type="GO" id="GO:0005737">
    <property type="term" value="C:cytoplasm"/>
    <property type="evidence" value="ECO:0007669"/>
    <property type="project" value="TreeGrafter"/>
</dbReference>
<dbReference type="PRINTS" id="PR01179">
    <property type="entry name" value="ODADCRBXLASE"/>
</dbReference>
<dbReference type="Proteomes" id="UP001328107">
    <property type="component" value="Unassembled WGS sequence"/>
</dbReference>
<reference evidence="16" key="1">
    <citation type="submission" date="2022-10" db="EMBL/GenBank/DDBJ databases">
        <title>Genome assembly of Pristionchus species.</title>
        <authorList>
            <person name="Yoshida K."/>
            <person name="Sommer R.J."/>
        </authorList>
    </citation>
    <scope>NUCLEOTIDE SEQUENCE [LARGE SCALE GENOMIC DNA]</scope>
    <source>
        <strain evidence="16">RS5460</strain>
    </source>
</reference>
<dbReference type="CDD" id="cd00622">
    <property type="entry name" value="PLPDE_III_ODC"/>
    <property type="match status" value="1"/>
</dbReference>
<dbReference type="InterPro" id="IPR022643">
    <property type="entry name" value="De-COase2_C"/>
</dbReference>
<dbReference type="Pfam" id="PF02784">
    <property type="entry name" value="Orn_Arg_deC_N"/>
    <property type="match status" value="1"/>
</dbReference>
<dbReference type="Gene3D" id="3.20.20.10">
    <property type="entry name" value="Alanine racemase"/>
    <property type="match status" value="1"/>
</dbReference>
<dbReference type="InterPro" id="IPR022644">
    <property type="entry name" value="De-COase2_N"/>
</dbReference>
<evidence type="ECO:0000256" key="4">
    <source>
        <dbReference type="ARBA" id="ARBA00023115"/>
    </source>
</evidence>
<dbReference type="AlphaFoldDB" id="A0AAN5CK40"/>
<evidence type="ECO:0000313" key="16">
    <source>
        <dbReference type="Proteomes" id="UP001328107"/>
    </source>
</evidence>
<dbReference type="Gene3D" id="2.40.37.10">
    <property type="entry name" value="Lyase, Ornithine Decarboxylase, Chain A, domain 1"/>
    <property type="match status" value="1"/>
</dbReference>
<comment type="subunit">
    <text evidence="9">Homodimer. Only the dimer is catalytically active, as the active sites are constructed of residues from both monomers.</text>
</comment>
<gene>
    <name evidence="15" type="ORF">PMAYCL1PPCAC_16101</name>
</gene>
<evidence type="ECO:0000256" key="12">
    <source>
        <dbReference type="RuleBase" id="RU003737"/>
    </source>
</evidence>
<feature type="domain" description="Orn/DAP/Arg decarboxylase 2 C-terminal" evidence="13">
    <location>
        <begin position="314"/>
        <end position="415"/>
    </location>
</feature>
<dbReference type="InterPro" id="IPR022653">
    <property type="entry name" value="De-COase2_pyr-phos_BS"/>
</dbReference>
<dbReference type="InterPro" id="IPR000183">
    <property type="entry name" value="Orn/DAP/Arg_de-COase"/>
</dbReference>
<dbReference type="InterPro" id="IPR029066">
    <property type="entry name" value="PLP-binding_barrel"/>
</dbReference>
<evidence type="ECO:0000256" key="5">
    <source>
        <dbReference type="ARBA" id="ARBA00023239"/>
    </source>
</evidence>
<evidence type="ECO:0000256" key="7">
    <source>
        <dbReference type="ARBA" id="ARBA00034138"/>
    </source>
</evidence>
<comment type="function">
    <text evidence="8">Catalyzes the first and rate-limiting step of polyamine biosynthesis that converts ornithine into putrescine, which is the precursor for the polyamines, spermidine and spermine. Polyamines are essential for cell proliferation and are implicated in cellular processes, ranging from DNA replication to apoptosis.</text>
</comment>
<dbReference type="InterPro" id="IPR002433">
    <property type="entry name" value="Orn_de-COase"/>
</dbReference>
<name>A0AAN5CK40_9BILA</name>
<organism evidence="15 16">
    <name type="scientific">Pristionchus mayeri</name>
    <dbReference type="NCBI Taxonomy" id="1317129"/>
    <lineage>
        <taxon>Eukaryota</taxon>
        <taxon>Metazoa</taxon>
        <taxon>Ecdysozoa</taxon>
        <taxon>Nematoda</taxon>
        <taxon>Chromadorea</taxon>
        <taxon>Rhabditida</taxon>
        <taxon>Rhabditina</taxon>
        <taxon>Diplogasteromorpha</taxon>
        <taxon>Diplogasteroidea</taxon>
        <taxon>Neodiplogasteridae</taxon>
        <taxon>Pristionchus</taxon>
    </lineage>
</organism>
<evidence type="ECO:0000256" key="11">
    <source>
        <dbReference type="PIRSR" id="PIRSR600183-50"/>
    </source>
</evidence>
<keyword evidence="4" id="KW-0620">Polyamine biosynthesis</keyword>
<sequence length="445" mass="48920">MQRTQQRAQSRRKQLFAAERKSSLPLLDADVFLRRELIGAAKVNVADQQVDVLSLARTIATAKRLEGNEDAFMIYNMDALYDRYELWMRELPHVQPFYAVKCNNDEVILQTLVALGAGFDCASSAEIDTILRMGAPPERILFANTCKPPAFVAHASDVGVNRMTFDNANELVKIAEHHDNPQLILRIAASDPTARNPLGLKFGADPIKVAPGLIKRAAEMDLPIAGISFHVGSGCNDPQAFRIAIRHVRSLLDIGRALGHPMEVVDIGGGFPGDEDSSAFEMIASVIRSAIDEYFPEPDIRFIAEPGRFFAARPCTLVTSVIARTTIPADKITKNAADAARDGIMYYINDGAYGSFSSLKSDSAHPVGRPLFDQDGELYPSIIWGPTCDSKDKIEDQKEMRALEVGDCMIYEDMGAYTTATTTSFNGFTGPTTIYVVGERTWYAI</sequence>